<dbReference type="InterPro" id="IPR018316">
    <property type="entry name" value="Tubulin/FtsZ_2-layer-sand-dom"/>
</dbReference>
<dbReference type="SUPFAM" id="SSF55307">
    <property type="entry name" value="Tubulin C-terminal domain-like"/>
    <property type="match status" value="1"/>
</dbReference>
<keyword evidence="2" id="KW-0342">GTP-binding</keyword>
<dbReference type="InterPro" id="IPR037103">
    <property type="entry name" value="Tubulin/FtsZ-like_C"/>
</dbReference>
<comment type="caution">
    <text evidence="5">The sequence shown here is derived from an EMBL/GenBank/DDBJ whole genome shotgun (WGS) entry which is preliminary data.</text>
</comment>
<dbReference type="InterPro" id="IPR008280">
    <property type="entry name" value="Tub_FtsZ_C"/>
</dbReference>
<evidence type="ECO:0000313" key="5">
    <source>
        <dbReference type="EMBL" id="KAK2663547.1"/>
    </source>
</evidence>
<gene>
    <name evidence="5" type="ORF">Ddye_002121</name>
</gene>
<dbReference type="Proteomes" id="UP001280121">
    <property type="component" value="Unassembled WGS sequence"/>
</dbReference>
<keyword evidence="6" id="KW-1185">Reference proteome</keyword>
<dbReference type="Gene3D" id="3.30.1330.20">
    <property type="entry name" value="Tubulin/FtsZ, C-terminal domain"/>
    <property type="match status" value="1"/>
</dbReference>
<dbReference type="PANTHER" id="PTHR36527">
    <property type="entry name" value="OS01G0282866 PROTEIN"/>
    <property type="match status" value="1"/>
</dbReference>
<reference evidence="5" key="1">
    <citation type="journal article" date="2023" name="Plant J.">
        <title>Genome sequences and population genomics provide insights into the demographic history, inbreeding, and mutation load of two 'living fossil' tree species of Dipteronia.</title>
        <authorList>
            <person name="Feng Y."/>
            <person name="Comes H.P."/>
            <person name="Chen J."/>
            <person name="Zhu S."/>
            <person name="Lu R."/>
            <person name="Zhang X."/>
            <person name="Li P."/>
            <person name="Qiu J."/>
            <person name="Olsen K.M."/>
            <person name="Qiu Y."/>
        </authorList>
    </citation>
    <scope>NUCLEOTIDE SEQUENCE</scope>
    <source>
        <strain evidence="5">KIB01</strain>
    </source>
</reference>
<protein>
    <recommendedName>
        <fullName evidence="4">Tubulin/FtsZ 2-layer sandwich domain-containing protein</fullName>
    </recommendedName>
</protein>
<accession>A0AAD9XQC3</accession>
<feature type="region of interest" description="Disordered" evidence="3">
    <location>
        <begin position="12"/>
        <end position="55"/>
    </location>
</feature>
<feature type="domain" description="Tubulin/FtsZ 2-layer sandwich" evidence="4">
    <location>
        <begin position="47"/>
        <end position="95"/>
    </location>
</feature>
<dbReference type="PANTHER" id="PTHR36527:SF3">
    <property type="entry name" value="OS01G0282866 PROTEIN"/>
    <property type="match status" value="1"/>
</dbReference>
<keyword evidence="1" id="KW-0547">Nucleotide-binding</keyword>
<dbReference type="EMBL" id="JANJYI010000001">
    <property type="protein sequence ID" value="KAK2663547.1"/>
    <property type="molecule type" value="Genomic_DNA"/>
</dbReference>
<feature type="compositionally biased region" description="Polar residues" evidence="3">
    <location>
        <begin position="12"/>
        <end position="30"/>
    </location>
</feature>
<evidence type="ECO:0000256" key="3">
    <source>
        <dbReference type="SAM" id="MobiDB-lite"/>
    </source>
</evidence>
<evidence type="ECO:0000313" key="6">
    <source>
        <dbReference type="Proteomes" id="UP001280121"/>
    </source>
</evidence>
<proteinExistence type="predicted"/>
<dbReference type="AlphaFoldDB" id="A0AAD9XQC3"/>
<evidence type="ECO:0000256" key="2">
    <source>
        <dbReference type="ARBA" id="ARBA00023134"/>
    </source>
</evidence>
<organism evidence="5 6">
    <name type="scientific">Dipteronia dyeriana</name>
    <dbReference type="NCBI Taxonomy" id="168575"/>
    <lineage>
        <taxon>Eukaryota</taxon>
        <taxon>Viridiplantae</taxon>
        <taxon>Streptophyta</taxon>
        <taxon>Embryophyta</taxon>
        <taxon>Tracheophyta</taxon>
        <taxon>Spermatophyta</taxon>
        <taxon>Magnoliopsida</taxon>
        <taxon>eudicotyledons</taxon>
        <taxon>Gunneridae</taxon>
        <taxon>Pentapetalae</taxon>
        <taxon>rosids</taxon>
        <taxon>malvids</taxon>
        <taxon>Sapindales</taxon>
        <taxon>Sapindaceae</taxon>
        <taxon>Hippocastanoideae</taxon>
        <taxon>Acereae</taxon>
        <taxon>Dipteronia</taxon>
    </lineage>
</organism>
<dbReference type="Pfam" id="PF03953">
    <property type="entry name" value="Tubulin_C"/>
    <property type="match status" value="1"/>
</dbReference>
<evidence type="ECO:0000256" key="1">
    <source>
        <dbReference type="ARBA" id="ARBA00022741"/>
    </source>
</evidence>
<name>A0AAD9XQC3_9ROSI</name>
<sequence length="120" mass="13840">MENDNFNIFESEEGTQGQHESANNTSTGVGPSTVRGLAQHVPERRHRRGKMSTKEVEEQMINVQNKNSSYFVEWISNNFKSSVCDIPPTELSMSSTFMGILHQFKRCLEYQQYQEDDDDE</sequence>
<dbReference type="GO" id="GO:0005525">
    <property type="term" value="F:GTP binding"/>
    <property type="evidence" value="ECO:0007669"/>
    <property type="project" value="UniProtKB-KW"/>
</dbReference>
<evidence type="ECO:0000259" key="4">
    <source>
        <dbReference type="Pfam" id="PF03953"/>
    </source>
</evidence>